<dbReference type="PANTHER" id="PTHR20883:SF48">
    <property type="entry name" value="ECTOINE DIOXYGENASE"/>
    <property type="match status" value="1"/>
</dbReference>
<dbReference type="RefSeq" id="WP_020645372.1">
    <property type="nucleotide sequence ID" value="NZ_QHHU01000012.1"/>
</dbReference>
<sequence length="287" mass="32057">MTSIATPAVTTDRLLTAEEAAQFHEDGYVVKRGLFSPEELRPLQNELDSHPDIRGSQSSIPDLDGKLWKVTIWCEQNDTYAGKLPRLARMVDNTSLLLGEESYFWHIKLVRKSNDIPGAVDWHQGYAYWYDDCVYPDTVTCSIALDANTLENGCLKVVKGSHKLGRIDMVDVGGAHVADPVRTAEILDRLEVVPCEMQAGDAVFFHANMLHGSLPNTTDQPRTLMHCVYNARSNEPVDPAKAPHRAYRPTEKLPDDTLARGDFDTVFEKHTFFAPEQLNSVGGTQVF</sequence>
<dbReference type="AlphaFoldDB" id="A0A428WU99"/>
<dbReference type="Proteomes" id="UP000286716">
    <property type="component" value="Unassembled WGS sequence"/>
</dbReference>
<keyword evidence="2" id="KW-1185">Reference proteome</keyword>
<dbReference type="EMBL" id="QHHU01000012">
    <property type="protein sequence ID" value="RSM46651.1"/>
    <property type="molecule type" value="Genomic_DNA"/>
</dbReference>
<keyword evidence="1" id="KW-0560">Oxidoreductase</keyword>
<reference evidence="1 2" key="1">
    <citation type="submission" date="2018-05" db="EMBL/GenBank/DDBJ databases">
        <title>Evolution of GPA BGCs.</title>
        <authorList>
            <person name="Waglechner N."/>
            <person name="Wright G.D."/>
        </authorList>
    </citation>
    <scope>NUCLEOTIDE SEQUENCE [LARGE SCALE GENOMIC DNA]</scope>
    <source>
        <strain evidence="1 2">DSM 5908</strain>
    </source>
</reference>
<dbReference type="PANTHER" id="PTHR20883">
    <property type="entry name" value="PHYTANOYL-COA DIOXYGENASE DOMAIN CONTAINING 1"/>
    <property type="match status" value="1"/>
</dbReference>
<proteinExistence type="predicted"/>
<keyword evidence="1" id="KW-0223">Dioxygenase</keyword>
<accession>A0A428WU99</accession>
<dbReference type="InterPro" id="IPR008775">
    <property type="entry name" value="Phytyl_CoA_dOase-like"/>
</dbReference>
<dbReference type="SUPFAM" id="SSF51197">
    <property type="entry name" value="Clavaminate synthase-like"/>
    <property type="match status" value="1"/>
</dbReference>
<dbReference type="GO" id="GO:0016706">
    <property type="term" value="F:2-oxoglutarate-dependent dioxygenase activity"/>
    <property type="evidence" value="ECO:0007669"/>
    <property type="project" value="UniProtKB-ARBA"/>
</dbReference>
<dbReference type="Pfam" id="PF05721">
    <property type="entry name" value="PhyH"/>
    <property type="match status" value="1"/>
</dbReference>
<protein>
    <submittedName>
        <fullName evidence="1">Phytanoyl-CoA dioxygenase family protein</fullName>
    </submittedName>
</protein>
<organism evidence="1 2">
    <name type="scientific">Amycolatopsis balhimycina DSM 5908</name>
    <dbReference type="NCBI Taxonomy" id="1081091"/>
    <lineage>
        <taxon>Bacteria</taxon>
        <taxon>Bacillati</taxon>
        <taxon>Actinomycetota</taxon>
        <taxon>Actinomycetes</taxon>
        <taxon>Pseudonocardiales</taxon>
        <taxon>Pseudonocardiaceae</taxon>
        <taxon>Amycolatopsis</taxon>
    </lineage>
</organism>
<gene>
    <name evidence="1" type="ORF">DMA12_10440</name>
</gene>
<dbReference type="GO" id="GO:0005506">
    <property type="term" value="F:iron ion binding"/>
    <property type="evidence" value="ECO:0007669"/>
    <property type="project" value="UniProtKB-ARBA"/>
</dbReference>
<evidence type="ECO:0000313" key="1">
    <source>
        <dbReference type="EMBL" id="RSM46651.1"/>
    </source>
</evidence>
<name>A0A428WU99_AMYBA</name>
<dbReference type="Gene3D" id="2.60.120.620">
    <property type="entry name" value="q2cbj1_9rhob like domain"/>
    <property type="match status" value="1"/>
</dbReference>
<dbReference type="OrthoDB" id="9796766at2"/>
<comment type="caution">
    <text evidence="1">The sequence shown here is derived from an EMBL/GenBank/DDBJ whole genome shotgun (WGS) entry which is preliminary data.</text>
</comment>
<evidence type="ECO:0000313" key="2">
    <source>
        <dbReference type="Proteomes" id="UP000286716"/>
    </source>
</evidence>